<feature type="transmembrane region" description="Helical" evidence="2">
    <location>
        <begin position="335"/>
        <end position="357"/>
    </location>
</feature>
<dbReference type="Gene3D" id="1.25.40.10">
    <property type="entry name" value="Tetratricopeptide repeat domain"/>
    <property type="match status" value="2"/>
</dbReference>
<keyword evidence="2" id="KW-1133">Transmembrane helix</keyword>
<sequence length="521" mass="61658">MQIYTSSYGQEDSTYQYRQLYKEVINSDSSKVKELQSCYQYFSQQADTSWMIKTLAGLSDHNARKGNYSDSFAHIWNALDLAEQYQNYTLLFEVNKHLGRLYNVFDKNKEAFFHETKTLEYAKLAVEKEGLTPKSIVSAYYHFVHYYRKNSDFDKALVYLDTCYALAEKLQYTDDQKIYLRSEKGNILLHQGKYDEAMSILLQSEKDFERINPFYITIISYYLGNAYIKQEEWKLAEKYFRKALKNIEDRNAHFDTKAECLSNLALSLNKQHRYKEAYDVLRASKKVNDEIFSTKSYQNAGLLGIRNRYLEELKERDHIILERDNELIHQKAENLQYRIIVVMAIAVFIILLLMVYLRQKQRQFDSQKEKQQLKAKHQEERNKELIEVKNKELTSFTLQLIDKDVMLNDMMQAIQEHASDNKPLLKSVKMNTKHRIQLWDEFDKRFTGVNKDFYNNLKDSFPALTPTELKHCALIKLNFSAKEMAQLLNISINGVNTSRYRIRKKLGLEREENLARVIDGY</sequence>
<accession>A0AAX1NFA8</accession>
<gene>
    <name evidence="4" type="ORF">KMW28_23050</name>
</gene>
<dbReference type="KEGG" id="fya:KMW28_23050"/>
<keyword evidence="2" id="KW-0812">Transmembrane</keyword>
<dbReference type="SMART" id="SM00421">
    <property type="entry name" value="HTH_LUXR"/>
    <property type="match status" value="1"/>
</dbReference>
<feature type="domain" description="HTH luxR-type" evidence="3">
    <location>
        <begin position="461"/>
        <end position="518"/>
    </location>
</feature>
<dbReference type="InterPro" id="IPR019734">
    <property type="entry name" value="TPR_rpt"/>
</dbReference>
<keyword evidence="2" id="KW-0472">Membrane</keyword>
<evidence type="ECO:0000256" key="1">
    <source>
        <dbReference type="PROSITE-ProRule" id="PRU00339"/>
    </source>
</evidence>
<dbReference type="Proteomes" id="UP000678679">
    <property type="component" value="Chromosome 2"/>
</dbReference>
<name>A0AAX1NFA8_9BACT</name>
<dbReference type="AlphaFoldDB" id="A0AAX1NFA8"/>
<reference evidence="4 5" key="1">
    <citation type="submission" date="2021-05" db="EMBL/GenBank/DDBJ databases">
        <title>Comparative genomic studies on the polysaccharide-degrading batcterial strains of the Flammeovirga genus.</title>
        <authorList>
            <person name="Zewei F."/>
            <person name="Zheng Z."/>
            <person name="Yu L."/>
            <person name="Ruyue G."/>
            <person name="Yanhong M."/>
            <person name="Yuanyuan C."/>
            <person name="Jingyan G."/>
            <person name="Wenjun H."/>
        </authorList>
    </citation>
    <scope>NUCLEOTIDE SEQUENCE [LARGE SCALE GENOMIC DNA]</scope>
    <source>
        <strain evidence="4 5">NBRC:100898</strain>
    </source>
</reference>
<dbReference type="Pfam" id="PF13176">
    <property type="entry name" value="TPR_7"/>
    <property type="match status" value="1"/>
</dbReference>
<evidence type="ECO:0000313" key="4">
    <source>
        <dbReference type="EMBL" id="QWG05302.1"/>
    </source>
</evidence>
<protein>
    <submittedName>
        <fullName evidence="4">Tetratricopeptide repeat protein</fullName>
    </submittedName>
</protein>
<dbReference type="SUPFAM" id="SSF46894">
    <property type="entry name" value="C-terminal effector domain of the bipartite response regulators"/>
    <property type="match status" value="1"/>
</dbReference>
<dbReference type="InterPro" id="IPR036388">
    <property type="entry name" value="WH-like_DNA-bd_sf"/>
</dbReference>
<dbReference type="GO" id="GO:0003677">
    <property type="term" value="F:DNA binding"/>
    <property type="evidence" value="ECO:0007669"/>
    <property type="project" value="InterPro"/>
</dbReference>
<feature type="repeat" description="TPR" evidence="1">
    <location>
        <begin position="217"/>
        <end position="250"/>
    </location>
</feature>
<dbReference type="InterPro" id="IPR011990">
    <property type="entry name" value="TPR-like_helical_dom_sf"/>
</dbReference>
<dbReference type="InterPro" id="IPR016032">
    <property type="entry name" value="Sig_transdc_resp-reg_C-effctor"/>
</dbReference>
<dbReference type="SUPFAM" id="SSF48452">
    <property type="entry name" value="TPR-like"/>
    <property type="match status" value="1"/>
</dbReference>
<dbReference type="InterPro" id="IPR000792">
    <property type="entry name" value="Tscrpt_reg_LuxR_C"/>
</dbReference>
<dbReference type="SMART" id="SM00028">
    <property type="entry name" value="TPR"/>
    <property type="match status" value="5"/>
</dbReference>
<dbReference type="EMBL" id="CP076133">
    <property type="protein sequence ID" value="QWG05302.1"/>
    <property type="molecule type" value="Genomic_DNA"/>
</dbReference>
<dbReference type="GO" id="GO:0006355">
    <property type="term" value="P:regulation of DNA-templated transcription"/>
    <property type="evidence" value="ECO:0007669"/>
    <property type="project" value="InterPro"/>
</dbReference>
<keyword evidence="1" id="KW-0802">TPR repeat</keyword>
<dbReference type="RefSeq" id="WP_215585955.1">
    <property type="nucleotide sequence ID" value="NZ_CP076133.1"/>
</dbReference>
<evidence type="ECO:0000256" key="2">
    <source>
        <dbReference type="SAM" id="Phobius"/>
    </source>
</evidence>
<organism evidence="4 5">
    <name type="scientific">Flammeovirga yaeyamensis</name>
    <dbReference type="NCBI Taxonomy" id="367791"/>
    <lineage>
        <taxon>Bacteria</taxon>
        <taxon>Pseudomonadati</taxon>
        <taxon>Bacteroidota</taxon>
        <taxon>Cytophagia</taxon>
        <taxon>Cytophagales</taxon>
        <taxon>Flammeovirgaceae</taxon>
        <taxon>Flammeovirga</taxon>
    </lineage>
</organism>
<keyword evidence="5" id="KW-1185">Reference proteome</keyword>
<evidence type="ECO:0000313" key="5">
    <source>
        <dbReference type="Proteomes" id="UP000678679"/>
    </source>
</evidence>
<proteinExistence type="predicted"/>
<dbReference type="PROSITE" id="PS50005">
    <property type="entry name" value="TPR"/>
    <property type="match status" value="1"/>
</dbReference>
<evidence type="ECO:0000259" key="3">
    <source>
        <dbReference type="SMART" id="SM00421"/>
    </source>
</evidence>
<dbReference type="Gene3D" id="1.10.10.10">
    <property type="entry name" value="Winged helix-like DNA-binding domain superfamily/Winged helix DNA-binding domain"/>
    <property type="match status" value="1"/>
</dbReference>